<evidence type="ECO:0000259" key="1">
    <source>
        <dbReference type="Pfam" id="PF00373"/>
    </source>
</evidence>
<sequence length="71" mass="8113">QDVSLHSRRLHWETPLHFDNSTYISTHYSQVLWDYLQGKLPVSAKADAQLARLAALQHLSKANRNPPSETC</sequence>
<dbReference type="Proteomes" id="UP000236370">
    <property type="component" value="Unassembled WGS sequence"/>
</dbReference>
<dbReference type="PANTHER" id="PTHR22692:SF16">
    <property type="entry name" value="MYOSIN XVB"/>
    <property type="match status" value="1"/>
</dbReference>
<organism evidence="2 3">
    <name type="scientific">Pan troglodytes</name>
    <name type="common">Chimpanzee</name>
    <dbReference type="NCBI Taxonomy" id="9598"/>
    <lineage>
        <taxon>Eukaryota</taxon>
        <taxon>Metazoa</taxon>
        <taxon>Chordata</taxon>
        <taxon>Craniata</taxon>
        <taxon>Vertebrata</taxon>
        <taxon>Euteleostomi</taxon>
        <taxon>Mammalia</taxon>
        <taxon>Eutheria</taxon>
        <taxon>Euarchontoglires</taxon>
        <taxon>Primates</taxon>
        <taxon>Haplorrhini</taxon>
        <taxon>Catarrhini</taxon>
        <taxon>Hominidae</taxon>
        <taxon>Pan</taxon>
    </lineage>
</organism>
<dbReference type="EMBL" id="NBAG03000379">
    <property type="protein sequence ID" value="PNI32281.1"/>
    <property type="molecule type" value="Genomic_DNA"/>
</dbReference>
<accession>A0A2J8KB81</accession>
<proteinExistence type="predicted"/>
<dbReference type="GO" id="GO:0005737">
    <property type="term" value="C:cytoplasm"/>
    <property type="evidence" value="ECO:0007669"/>
    <property type="project" value="UniProtKB-SubCell"/>
</dbReference>
<dbReference type="CDD" id="cd14473">
    <property type="entry name" value="FERM_B-lobe"/>
    <property type="match status" value="1"/>
</dbReference>
<feature type="non-terminal residue" evidence="2">
    <location>
        <position position="1"/>
    </location>
</feature>
<comment type="caution">
    <text evidence="2">The sequence shown here is derived from an EMBL/GenBank/DDBJ whole genome shotgun (WGS) entry which is preliminary data.</text>
</comment>
<dbReference type="AlphaFoldDB" id="A0A2J8KB81"/>
<dbReference type="InterPro" id="IPR051567">
    <property type="entry name" value="Unconventional_Myosin_ATPase"/>
</dbReference>
<dbReference type="SUPFAM" id="SSF47031">
    <property type="entry name" value="Second domain of FERM"/>
    <property type="match status" value="1"/>
</dbReference>
<evidence type="ECO:0000313" key="2">
    <source>
        <dbReference type="EMBL" id="PNI32281.1"/>
    </source>
</evidence>
<dbReference type="InterPro" id="IPR019748">
    <property type="entry name" value="FERM_central"/>
</dbReference>
<feature type="domain" description="FERM central" evidence="1">
    <location>
        <begin position="14"/>
        <end position="61"/>
    </location>
</feature>
<reference evidence="2 3" key="1">
    <citation type="submission" date="2017-12" db="EMBL/GenBank/DDBJ databases">
        <title>High-resolution comparative analysis of great ape genomes.</title>
        <authorList>
            <person name="Pollen A."/>
            <person name="Hastie A."/>
            <person name="Hormozdiari F."/>
            <person name="Dougherty M."/>
            <person name="Liu R."/>
            <person name="Chaisson M."/>
            <person name="Hoppe E."/>
            <person name="Hill C."/>
            <person name="Pang A."/>
            <person name="Hillier L."/>
            <person name="Baker C."/>
            <person name="Armstrong J."/>
            <person name="Shendure J."/>
            <person name="Paten B."/>
            <person name="Wilson R."/>
            <person name="Chao H."/>
            <person name="Schneider V."/>
            <person name="Ventura M."/>
            <person name="Kronenberg Z."/>
            <person name="Murali S."/>
            <person name="Gordon D."/>
            <person name="Cantsilieris S."/>
            <person name="Munson K."/>
            <person name="Nelson B."/>
            <person name="Raja A."/>
            <person name="Underwood J."/>
            <person name="Diekhans M."/>
            <person name="Fiddes I."/>
            <person name="Haussler D."/>
            <person name="Eichler E."/>
        </authorList>
    </citation>
    <scope>NUCLEOTIDE SEQUENCE [LARGE SCALE GENOMIC DNA]</scope>
    <source>
        <strain evidence="2">Yerkes chimp pedigree #C0471</strain>
    </source>
</reference>
<dbReference type="Pfam" id="PF00373">
    <property type="entry name" value="FERM_M"/>
    <property type="match status" value="1"/>
</dbReference>
<evidence type="ECO:0000313" key="3">
    <source>
        <dbReference type="Proteomes" id="UP000236370"/>
    </source>
</evidence>
<dbReference type="PANTHER" id="PTHR22692">
    <property type="entry name" value="MYOSIN VII, XV"/>
    <property type="match status" value="1"/>
</dbReference>
<protein>
    <submittedName>
        <fullName evidence="2">MYO15B isoform 2</fullName>
    </submittedName>
</protein>
<gene>
    <name evidence="2" type="ORF">CK820_G0039884</name>
</gene>
<name>A0A2J8KB81_PANTR</name>
<dbReference type="InterPro" id="IPR035963">
    <property type="entry name" value="FERM_2"/>
</dbReference>